<evidence type="ECO:0000313" key="8">
    <source>
        <dbReference type="EMBL" id="GGK33717.1"/>
    </source>
</evidence>
<dbReference type="PRINTS" id="PR00953">
    <property type="entry name" value="TYPE3IMRPROT"/>
</dbReference>
<keyword evidence="4 7" id="KW-0812">Transmembrane</keyword>
<keyword evidence="8" id="KW-0282">Flagellum</keyword>
<dbReference type="Pfam" id="PF01311">
    <property type="entry name" value="Bac_export_1"/>
    <property type="match status" value="1"/>
</dbReference>
<evidence type="ECO:0000256" key="1">
    <source>
        <dbReference type="ARBA" id="ARBA00004651"/>
    </source>
</evidence>
<keyword evidence="8" id="KW-0966">Cell projection</keyword>
<dbReference type="Proteomes" id="UP000600449">
    <property type="component" value="Unassembled WGS sequence"/>
</dbReference>
<comment type="caution">
    <text evidence="8">The sequence shown here is derived from an EMBL/GenBank/DDBJ whole genome shotgun (WGS) entry which is preliminary data.</text>
</comment>
<gene>
    <name evidence="8" type="primary">fliR</name>
    <name evidence="8" type="ORF">GCM10011322_20500</name>
</gene>
<keyword evidence="8" id="KW-0969">Cilium</keyword>
<dbReference type="AlphaFoldDB" id="A0A917Q7H9"/>
<feature type="transmembrane region" description="Helical" evidence="7">
    <location>
        <begin position="213"/>
        <end position="233"/>
    </location>
</feature>
<evidence type="ECO:0000313" key="9">
    <source>
        <dbReference type="Proteomes" id="UP000600449"/>
    </source>
</evidence>
<proteinExistence type="inferred from homology"/>
<evidence type="ECO:0000256" key="6">
    <source>
        <dbReference type="ARBA" id="ARBA00023136"/>
    </source>
</evidence>
<keyword evidence="6 7" id="KW-0472">Membrane</keyword>
<comment type="similarity">
    <text evidence="2">Belongs to the FliR/MopE/SpaR family.</text>
</comment>
<feature type="transmembrane region" description="Helical" evidence="7">
    <location>
        <begin position="71"/>
        <end position="92"/>
    </location>
</feature>
<evidence type="ECO:0000256" key="2">
    <source>
        <dbReference type="ARBA" id="ARBA00009772"/>
    </source>
</evidence>
<keyword evidence="5 7" id="KW-1133">Transmembrane helix</keyword>
<dbReference type="PANTHER" id="PTHR30065:SF1">
    <property type="entry name" value="SURFACE PRESENTATION OF ANTIGENS PROTEIN SPAR"/>
    <property type="match status" value="1"/>
</dbReference>
<organism evidence="8 9">
    <name type="scientific">Salinarimonas ramus</name>
    <dbReference type="NCBI Taxonomy" id="690164"/>
    <lineage>
        <taxon>Bacteria</taxon>
        <taxon>Pseudomonadati</taxon>
        <taxon>Pseudomonadota</taxon>
        <taxon>Alphaproteobacteria</taxon>
        <taxon>Hyphomicrobiales</taxon>
        <taxon>Salinarimonadaceae</taxon>
        <taxon>Salinarimonas</taxon>
    </lineage>
</organism>
<comment type="subcellular location">
    <subcellularLocation>
        <location evidence="1">Cell membrane</location>
        <topology evidence="1">Multi-pass membrane protein</topology>
    </subcellularLocation>
</comment>
<dbReference type="GO" id="GO:0005886">
    <property type="term" value="C:plasma membrane"/>
    <property type="evidence" value="ECO:0007669"/>
    <property type="project" value="UniProtKB-SubCell"/>
</dbReference>
<dbReference type="EMBL" id="BMMF01000005">
    <property type="protein sequence ID" value="GGK33717.1"/>
    <property type="molecule type" value="Genomic_DNA"/>
</dbReference>
<feature type="transmembrane region" description="Helical" evidence="7">
    <location>
        <begin position="179"/>
        <end position="201"/>
    </location>
</feature>
<dbReference type="RefSeq" id="WP_188912400.1">
    <property type="nucleotide sequence ID" value="NZ_BMMF01000005.1"/>
</dbReference>
<keyword evidence="3" id="KW-1003">Cell membrane</keyword>
<evidence type="ECO:0000256" key="4">
    <source>
        <dbReference type="ARBA" id="ARBA00022692"/>
    </source>
</evidence>
<feature type="transmembrane region" description="Helical" evidence="7">
    <location>
        <begin position="7"/>
        <end position="26"/>
    </location>
</feature>
<protein>
    <submittedName>
        <fullName evidence="8">Flagellar biosynthesis protein FliR</fullName>
    </submittedName>
</protein>
<dbReference type="GO" id="GO:0006605">
    <property type="term" value="P:protein targeting"/>
    <property type="evidence" value="ECO:0007669"/>
    <property type="project" value="InterPro"/>
</dbReference>
<dbReference type="InterPro" id="IPR002010">
    <property type="entry name" value="T3SS_IM_R"/>
</dbReference>
<sequence length="251" mass="26654">MSLLAPDLILSTFLVFCRIGACLMLMPGFSSLRVPPQVRLFIVFGITLALSPVVVPGLLPTVGAASQAGILSLIVTETLIGAQIGIIGRIFYLALQTLAHASAMLIGFGAMPGAPIDEIEPIPALGSLVMMSATALFFIANLHWEVFRGLVVSYDTLPPAAGFDARTSLVAVSDRIGEAFLLALRISAPFVIFAFLANFAIGVMNKLAQQIPIYFVAMPAVLMAGLFIVYFLVGEYLALFAAGFADWLRTG</sequence>
<feature type="transmembrane region" description="Helical" evidence="7">
    <location>
        <begin position="123"/>
        <end position="144"/>
    </location>
</feature>
<dbReference type="PANTHER" id="PTHR30065">
    <property type="entry name" value="FLAGELLAR BIOSYNTHETIC PROTEIN FLIR"/>
    <property type="match status" value="1"/>
</dbReference>
<evidence type="ECO:0000256" key="3">
    <source>
        <dbReference type="ARBA" id="ARBA00022475"/>
    </source>
</evidence>
<evidence type="ECO:0000256" key="5">
    <source>
        <dbReference type="ARBA" id="ARBA00022989"/>
    </source>
</evidence>
<accession>A0A917Q7H9</accession>
<evidence type="ECO:0000256" key="7">
    <source>
        <dbReference type="SAM" id="Phobius"/>
    </source>
</evidence>
<name>A0A917Q7H9_9HYPH</name>
<feature type="transmembrane region" description="Helical" evidence="7">
    <location>
        <begin position="98"/>
        <end position="116"/>
    </location>
</feature>
<keyword evidence="9" id="KW-1185">Reference proteome</keyword>
<feature type="transmembrane region" description="Helical" evidence="7">
    <location>
        <begin position="38"/>
        <end position="59"/>
    </location>
</feature>
<reference evidence="8 9" key="1">
    <citation type="journal article" date="2014" name="Int. J. Syst. Evol. Microbiol.">
        <title>Complete genome sequence of Corynebacterium casei LMG S-19264T (=DSM 44701T), isolated from a smear-ripened cheese.</title>
        <authorList>
            <consortium name="US DOE Joint Genome Institute (JGI-PGF)"/>
            <person name="Walter F."/>
            <person name="Albersmeier A."/>
            <person name="Kalinowski J."/>
            <person name="Ruckert C."/>
        </authorList>
    </citation>
    <scope>NUCLEOTIDE SEQUENCE [LARGE SCALE GENOMIC DNA]</scope>
    <source>
        <strain evidence="8 9">CGMCC 1.9161</strain>
    </source>
</reference>